<keyword evidence="5 7" id="KW-1133">Transmembrane helix</keyword>
<evidence type="ECO:0000256" key="3">
    <source>
        <dbReference type="ARBA" id="ARBA00022475"/>
    </source>
</evidence>
<keyword evidence="4 7" id="KW-0812">Transmembrane</keyword>
<keyword evidence="10" id="KW-1185">Reference proteome</keyword>
<evidence type="ECO:0000256" key="2">
    <source>
        <dbReference type="ARBA" id="ARBA00022448"/>
    </source>
</evidence>
<evidence type="ECO:0000256" key="5">
    <source>
        <dbReference type="ARBA" id="ARBA00022989"/>
    </source>
</evidence>
<feature type="transmembrane region" description="Helical" evidence="7">
    <location>
        <begin position="289"/>
        <end position="311"/>
    </location>
</feature>
<dbReference type="RefSeq" id="WP_257714228.1">
    <property type="nucleotide sequence ID" value="NZ_JANJOU010000001.1"/>
</dbReference>
<keyword evidence="3" id="KW-1003">Cell membrane</keyword>
<dbReference type="InterPro" id="IPR010290">
    <property type="entry name" value="TM_effector"/>
</dbReference>
<keyword evidence="6 7" id="KW-0472">Membrane</keyword>
<feature type="transmembrane region" description="Helical" evidence="7">
    <location>
        <begin position="347"/>
        <end position="364"/>
    </location>
</feature>
<name>A0ABT1WXI0_9PROT</name>
<feature type="transmembrane region" description="Helical" evidence="7">
    <location>
        <begin position="80"/>
        <end position="101"/>
    </location>
</feature>
<feature type="transmembrane region" description="Helical" evidence="7">
    <location>
        <begin position="48"/>
        <end position="68"/>
    </location>
</feature>
<feature type="transmembrane region" description="Helical" evidence="7">
    <location>
        <begin position="254"/>
        <end position="277"/>
    </location>
</feature>
<evidence type="ECO:0000259" key="8">
    <source>
        <dbReference type="PROSITE" id="PS50850"/>
    </source>
</evidence>
<feature type="transmembrane region" description="Helical" evidence="7">
    <location>
        <begin position="173"/>
        <end position="192"/>
    </location>
</feature>
<dbReference type="Proteomes" id="UP001524642">
    <property type="component" value="Unassembled WGS sequence"/>
</dbReference>
<evidence type="ECO:0000256" key="1">
    <source>
        <dbReference type="ARBA" id="ARBA00004651"/>
    </source>
</evidence>
<evidence type="ECO:0000313" key="10">
    <source>
        <dbReference type="Proteomes" id="UP001524642"/>
    </source>
</evidence>
<comment type="subcellular location">
    <subcellularLocation>
        <location evidence="1">Cell membrane</location>
        <topology evidence="1">Multi-pass membrane protein</topology>
    </subcellularLocation>
</comment>
<dbReference type="PROSITE" id="PS50850">
    <property type="entry name" value="MFS"/>
    <property type="match status" value="1"/>
</dbReference>
<feature type="domain" description="Major facilitator superfamily (MFS) profile" evidence="8">
    <location>
        <begin position="14"/>
        <end position="400"/>
    </location>
</feature>
<dbReference type="SUPFAM" id="SSF103473">
    <property type="entry name" value="MFS general substrate transporter"/>
    <property type="match status" value="1"/>
</dbReference>
<dbReference type="PANTHER" id="PTHR23513">
    <property type="entry name" value="INTEGRAL MEMBRANE EFFLUX PROTEIN-RELATED"/>
    <property type="match status" value="1"/>
</dbReference>
<protein>
    <submittedName>
        <fullName evidence="9">MFS transporter</fullName>
    </submittedName>
</protein>
<feature type="transmembrane region" description="Helical" evidence="7">
    <location>
        <begin position="317"/>
        <end position="335"/>
    </location>
</feature>
<reference evidence="9 10" key="1">
    <citation type="submission" date="2022-06" db="EMBL/GenBank/DDBJ databases">
        <title>Roseomonas CN29.</title>
        <authorList>
            <person name="Cheng Y."/>
            <person name="He X."/>
        </authorList>
    </citation>
    <scope>NUCLEOTIDE SEQUENCE [LARGE SCALE GENOMIC DNA]</scope>
    <source>
        <strain evidence="9 10">CN29</strain>
    </source>
</reference>
<dbReference type="InterPro" id="IPR036259">
    <property type="entry name" value="MFS_trans_sf"/>
</dbReference>
<organism evidence="9 10">
    <name type="scientific">Roseomonas populi</name>
    <dbReference type="NCBI Taxonomy" id="3121582"/>
    <lineage>
        <taxon>Bacteria</taxon>
        <taxon>Pseudomonadati</taxon>
        <taxon>Pseudomonadota</taxon>
        <taxon>Alphaproteobacteria</taxon>
        <taxon>Acetobacterales</taxon>
        <taxon>Roseomonadaceae</taxon>
        <taxon>Roseomonas</taxon>
    </lineage>
</organism>
<dbReference type="Gene3D" id="1.20.1250.20">
    <property type="entry name" value="MFS general substrate transporter like domains"/>
    <property type="match status" value="1"/>
</dbReference>
<dbReference type="InterPro" id="IPR020846">
    <property type="entry name" value="MFS_dom"/>
</dbReference>
<feature type="transmembrane region" description="Helical" evidence="7">
    <location>
        <begin position="140"/>
        <end position="161"/>
    </location>
</feature>
<dbReference type="Pfam" id="PF05977">
    <property type="entry name" value="MFS_3"/>
    <property type="match status" value="1"/>
</dbReference>
<feature type="transmembrane region" description="Helical" evidence="7">
    <location>
        <begin position="107"/>
        <end position="128"/>
    </location>
</feature>
<keyword evidence="2" id="KW-0813">Transport</keyword>
<dbReference type="PANTHER" id="PTHR23513:SF11">
    <property type="entry name" value="STAPHYLOFERRIN A TRANSPORTER"/>
    <property type="match status" value="1"/>
</dbReference>
<evidence type="ECO:0000256" key="6">
    <source>
        <dbReference type="ARBA" id="ARBA00023136"/>
    </source>
</evidence>
<dbReference type="CDD" id="cd06173">
    <property type="entry name" value="MFS_MefA_like"/>
    <property type="match status" value="1"/>
</dbReference>
<gene>
    <name evidence="9" type="ORF">NRP21_00585</name>
</gene>
<evidence type="ECO:0000256" key="7">
    <source>
        <dbReference type="SAM" id="Phobius"/>
    </source>
</evidence>
<feature type="transmembrane region" description="Helical" evidence="7">
    <location>
        <begin position="226"/>
        <end position="248"/>
    </location>
</feature>
<comment type="caution">
    <text evidence="9">The sequence shown here is derived from an EMBL/GenBank/DDBJ whole genome shotgun (WGS) entry which is preliminary data.</text>
</comment>
<sequence length="530" mass="55694">MPAPAAFTPFRNPAFRMLWIATTISNIGGWVQSTGAGWLMTSLDPSPLMVSLVQVASMLPVFLLALPAGALADIMDRRRFLILTQIWILTTALILCALTATGLLGPWGLLALTFCIGIGAAANFPAFGATTPELVRREDLVQAIVLNSMGFNLARALGPALGGLVLGWAGAEIAFALNATCFLYLTVALLLWRRVPERSEAPREGLADAIGSGLRYVVASPVMRGVILRATACFFAGTAVWGLMPLLVRYRLGLGPGAFGLLLGAMGAGAVMAGFFLPALRRRLSLSNTVVVCASCVGLAMIGLGLSGHWLPAGLAMLFYGASWLGMTSTLSAAAQLGARPWVRARAIGLFQVATFGAMALGSVCGGVGAALIGVPATLIASGLIGIGLAFATRRLPMEAAPPPPTATLHAEPVPEAPSPEILPSLAAEEARLLESVRYTVPAASRAAFLAAMAEVRGVRLRAGAIVWRLYEDVAHPERYVELWAVRSWTDHLREQSRLSEQDHATLAAAAAFQEAGSAPEAERFVQLPV</sequence>
<feature type="transmembrane region" description="Helical" evidence="7">
    <location>
        <begin position="370"/>
        <end position="392"/>
    </location>
</feature>
<proteinExistence type="predicted"/>
<evidence type="ECO:0000256" key="4">
    <source>
        <dbReference type="ARBA" id="ARBA00022692"/>
    </source>
</evidence>
<evidence type="ECO:0000313" key="9">
    <source>
        <dbReference type="EMBL" id="MCR0980542.1"/>
    </source>
</evidence>
<accession>A0ABT1WXI0</accession>
<dbReference type="EMBL" id="JANJOU010000001">
    <property type="protein sequence ID" value="MCR0980542.1"/>
    <property type="molecule type" value="Genomic_DNA"/>
</dbReference>